<protein>
    <submittedName>
        <fullName evidence="2">Uncharacterized protein</fullName>
    </submittedName>
</protein>
<feature type="non-terminal residue" evidence="2">
    <location>
        <position position="92"/>
    </location>
</feature>
<feature type="compositionally biased region" description="Basic and acidic residues" evidence="1">
    <location>
        <begin position="42"/>
        <end position="84"/>
    </location>
</feature>
<name>A0A6J4SEZ6_9ACTN</name>
<feature type="region of interest" description="Disordered" evidence="1">
    <location>
        <begin position="1"/>
        <end position="92"/>
    </location>
</feature>
<evidence type="ECO:0000256" key="1">
    <source>
        <dbReference type="SAM" id="MobiDB-lite"/>
    </source>
</evidence>
<dbReference type="AlphaFoldDB" id="A0A6J4SEZ6"/>
<dbReference type="EMBL" id="CADCVT010000127">
    <property type="protein sequence ID" value="CAA9490040.1"/>
    <property type="molecule type" value="Genomic_DNA"/>
</dbReference>
<evidence type="ECO:0000313" key="2">
    <source>
        <dbReference type="EMBL" id="CAA9490040.1"/>
    </source>
</evidence>
<feature type="compositionally biased region" description="Basic residues" evidence="1">
    <location>
        <begin position="20"/>
        <end position="32"/>
    </location>
</feature>
<organism evidence="2">
    <name type="scientific">uncultured Solirubrobacteraceae bacterium</name>
    <dbReference type="NCBI Taxonomy" id="1162706"/>
    <lineage>
        <taxon>Bacteria</taxon>
        <taxon>Bacillati</taxon>
        <taxon>Actinomycetota</taxon>
        <taxon>Thermoleophilia</taxon>
        <taxon>Solirubrobacterales</taxon>
        <taxon>Solirubrobacteraceae</taxon>
        <taxon>environmental samples</taxon>
    </lineage>
</organism>
<gene>
    <name evidence="2" type="ORF">AVDCRST_MAG85-1171</name>
</gene>
<reference evidence="2" key="1">
    <citation type="submission" date="2020-02" db="EMBL/GenBank/DDBJ databases">
        <authorList>
            <person name="Meier V. D."/>
        </authorList>
    </citation>
    <scope>NUCLEOTIDE SEQUENCE</scope>
    <source>
        <strain evidence="2">AVDCRST_MAG85</strain>
    </source>
</reference>
<feature type="non-terminal residue" evidence="2">
    <location>
        <position position="1"/>
    </location>
</feature>
<sequence>DPAEGAHALRRGDLHELRLRPRGRRAHRRVRQLRPAGQGRAGDPHGEGPRARREPADLPRRSDARAPLRLPEHLGRGGAADERAVPAGHRRV</sequence>
<accession>A0A6J4SEZ6</accession>
<feature type="compositionally biased region" description="Basic and acidic residues" evidence="1">
    <location>
        <begin position="10"/>
        <end position="19"/>
    </location>
</feature>
<proteinExistence type="predicted"/>